<evidence type="ECO:0000256" key="3">
    <source>
        <dbReference type="ARBA" id="ARBA00022723"/>
    </source>
</evidence>
<evidence type="ECO:0000313" key="7">
    <source>
        <dbReference type="EMBL" id="GHO58113.1"/>
    </source>
</evidence>
<dbReference type="Pfam" id="PF01546">
    <property type="entry name" value="Peptidase_M20"/>
    <property type="match status" value="1"/>
</dbReference>
<dbReference type="RefSeq" id="WP_201374382.1">
    <property type="nucleotide sequence ID" value="NZ_BNJG01000002.1"/>
</dbReference>
<dbReference type="InterPro" id="IPR036264">
    <property type="entry name" value="Bact_exopeptidase_dim_dom"/>
</dbReference>
<comment type="caution">
    <text evidence="7">The sequence shown here is derived from an EMBL/GenBank/DDBJ whole genome shotgun (WGS) entry which is preliminary data.</text>
</comment>
<dbReference type="InterPro" id="IPR011650">
    <property type="entry name" value="Peptidase_M20_dimer"/>
</dbReference>
<protein>
    <recommendedName>
        <fullName evidence="6">Peptidase M20 dimerisation domain-containing protein</fullName>
    </recommendedName>
</protein>
<dbReference type="EMBL" id="BNJG01000002">
    <property type="protein sequence ID" value="GHO58113.1"/>
    <property type="molecule type" value="Genomic_DNA"/>
</dbReference>
<dbReference type="PROSITE" id="PS00758">
    <property type="entry name" value="ARGE_DAPE_CPG2_1"/>
    <property type="match status" value="1"/>
</dbReference>
<reference evidence="7 8" key="1">
    <citation type="journal article" date="2021" name="Int. J. Syst. Evol. Microbiol.">
        <title>Reticulibacter mediterranei gen. nov., sp. nov., within the new family Reticulibacteraceae fam. nov., and Ktedonospora formicarum gen. nov., sp. nov., Ktedonobacter robiniae sp. nov., Dictyobacter formicarum sp. nov. and Dictyobacter arantiisoli sp. nov., belonging to the class Ktedonobacteria.</title>
        <authorList>
            <person name="Yabe S."/>
            <person name="Zheng Y."/>
            <person name="Wang C.M."/>
            <person name="Sakai Y."/>
            <person name="Abe K."/>
            <person name="Yokota A."/>
            <person name="Donadio S."/>
            <person name="Cavaletti L."/>
            <person name="Monciardini P."/>
        </authorList>
    </citation>
    <scope>NUCLEOTIDE SEQUENCE [LARGE SCALE GENOMIC DNA]</scope>
    <source>
        <strain evidence="7 8">SOSP1-30</strain>
    </source>
</reference>
<proteinExistence type="inferred from homology"/>
<evidence type="ECO:0000256" key="5">
    <source>
        <dbReference type="ARBA" id="ARBA00022833"/>
    </source>
</evidence>
<keyword evidence="8" id="KW-1185">Reference proteome</keyword>
<evidence type="ECO:0000256" key="2">
    <source>
        <dbReference type="ARBA" id="ARBA00006247"/>
    </source>
</evidence>
<dbReference type="InterPro" id="IPR050072">
    <property type="entry name" value="Peptidase_M20A"/>
</dbReference>
<dbReference type="SUPFAM" id="SSF53187">
    <property type="entry name" value="Zn-dependent exopeptidases"/>
    <property type="match status" value="1"/>
</dbReference>
<dbReference type="InterPro" id="IPR001261">
    <property type="entry name" value="ArgE/DapE_CS"/>
</dbReference>
<keyword evidence="3" id="KW-0479">Metal-binding</keyword>
<evidence type="ECO:0000256" key="1">
    <source>
        <dbReference type="ARBA" id="ARBA00001947"/>
    </source>
</evidence>
<sequence>MRDIHIVDSTEELAAEAVKHLQALLRCETVNPPGNESTAIEYIRSQFEAEGIEYRVLEVAPGRVNIWARIRGNGTKRPLLLLSHVDVVPVEREHWSVDPFGGTIHNGYIYGRGAVDTKSLTAKELTLFLHAARQAKAGEMTLSRDLIFLAVADEEQGGTYGMGWIVKNAPELIDVEYALNEGGGFAVEVGGKRIYVCSTAEKGSALIKLRATGDPGHGSVPHQRNAISCLANAVRRVSLAPLPLHVTATARALIATLAQTQKQPQQSLLPLVLKPLLSESLLGTLDTYIADALRAMLHNTASPTLLQAGYASNVIPGEATATLDGRLLPGQTPEMFVAELRRRIADPNVAVEVEGVTFNGHECEQDTELFTAIRDALAMHDPEALVSPYLLPAMTDSRFLVPRGIIAYGFDPMMPEPGWPSPQQMAHGHDERISVANVAFGLRVLQRVITQISA</sequence>
<dbReference type="Proteomes" id="UP000654345">
    <property type="component" value="Unassembled WGS sequence"/>
</dbReference>
<evidence type="ECO:0000256" key="4">
    <source>
        <dbReference type="ARBA" id="ARBA00022801"/>
    </source>
</evidence>
<dbReference type="Gene3D" id="3.30.70.360">
    <property type="match status" value="1"/>
</dbReference>
<dbReference type="PANTHER" id="PTHR43808:SF8">
    <property type="entry name" value="PEPTIDASE M20 DIMERISATION DOMAIN-CONTAINING PROTEIN"/>
    <property type="match status" value="1"/>
</dbReference>
<dbReference type="InterPro" id="IPR002933">
    <property type="entry name" value="Peptidase_M20"/>
</dbReference>
<dbReference type="SUPFAM" id="SSF55031">
    <property type="entry name" value="Bacterial exopeptidase dimerisation domain"/>
    <property type="match status" value="1"/>
</dbReference>
<feature type="domain" description="Peptidase M20 dimerisation" evidence="6">
    <location>
        <begin position="199"/>
        <end position="349"/>
    </location>
</feature>
<gene>
    <name evidence="7" type="ORF">KSB_65880</name>
</gene>
<dbReference type="PIRSF" id="PIRSF036696">
    <property type="entry name" value="ACY-1"/>
    <property type="match status" value="1"/>
</dbReference>
<dbReference type="PANTHER" id="PTHR43808">
    <property type="entry name" value="ACETYLORNITHINE DEACETYLASE"/>
    <property type="match status" value="1"/>
</dbReference>
<dbReference type="Gene3D" id="1.10.150.900">
    <property type="match status" value="1"/>
</dbReference>
<dbReference type="Gene3D" id="3.40.630.10">
    <property type="entry name" value="Zn peptidases"/>
    <property type="match status" value="1"/>
</dbReference>
<evidence type="ECO:0000259" key="6">
    <source>
        <dbReference type="Pfam" id="PF07687"/>
    </source>
</evidence>
<keyword evidence="5" id="KW-0862">Zinc</keyword>
<evidence type="ECO:0000313" key="8">
    <source>
        <dbReference type="Proteomes" id="UP000654345"/>
    </source>
</evidence>
<comment type="similarity">
    <text evidence="2">Belongs to the peptidase M20A family.</text>
</comment>
<accession>A0ABQ3UZM7</accession>
<comment type="cofactor">
    <cofactor evidence="1">
        <name>Zn(2+)</name>
        <dbReference type="ChEBI" id="CHEBI:29105"/>
    </cofactor>
</comment>
<dbReference type="Pfam" id="PF07687">
    <property type="entry name" value="M20_dimer"/>
    <property type="match status" value="1"/>
</dbReference>
<name>A0ABQ3UZM7_9CHLR</name>
<organism evidence="7 8">
    <name type="scientific">Ktedonobacter robiniae</name>
    <dbReference type="NCBI Taxonomy" id="2778365"/>
    <lineage>
        <taxon>Bacteria</taxon>
        <taxon>Bacillati</taxon>
        <taxon>Chloroflexota</taxon>
        <taxon>Ktedonobacteria</taxon>
        <taxon>Ktedonobacterales</taxon>
        <taxon>Ktedonobacteraceae</taxon>
        <taxon>Ktedonobacter</taxon>
    </lineage>
</organism>
<keyword evidence="4" id="KW-0378">Hydrolase</keyword>